<feature type="compositionally biased region" description="Basic and acidic residues" evidence="1">
    <location>
        <begin position="78"/>
        <end position="89"/>
    </location>
</feature>
<comment type="caution">
    <text evidence="2">The sequence shown here is derived from an EMBL/GenBank/DDBJ whole genome shotgun (WGS) entry which is preliminary data.</text>
</comment>
<evidence type="ECO:0000256" key="1">
    <source>
        <dbReference type="SAM" id="MobiDB-lite"/>
    </source>
</evidence>
<dbReference type="AlphaFoldDB" id="A0A8H4QE63"/>
<feature type="region of interest" description="Disordered" evidence="1">
    <location>
        <begin position="15"/>
        <end position="89"/>
    </location>
</feature>
<gene>
    <name evidence="2" type="ORF">GQ602_001361</name>
</gene>
<dbReference type="EMBL" id="JAACLJ010000001">
    <property type="protein sequence ID" value="KAF4595748.1"/>
    <property type="molecule type" value="Genomic_DNA"/>
</dbReference>
<dbReference type="Proteomes" id="UP000562929">
    <property type="component" value="Unassembled WGS sequence"/>
</dbReference>
<accession>A0A8H4QE63</accession>
<name>A0A8H4QE63_9HYPO</name>
<reference evidence="2 3" key="1">
    <citation type="journal article" date="2020" name="G3 (Bethesda)">
        <title>Genetic Underpinnings of Host Manipulation by Ophiocordyceps as Revealed by Comparative Transcriptomics.</title>
        <authorList>
            <person name="Will I."/>
            <person name="Das B."/>
            <person name="Trinh T."/>
            <person name="Brachmann A."/>
            <person name="Ohm R.A."/>
            <person name="de Bekker C."/>
        </authorList>
    </citation>
    <scope>NUCLEOTIDE SEQUENCE [LARGE SCALE GENOMIC DNA]</scope>
    <source>
        <strain evidence="2 3">EC05</strain>
    </source>
</reference>
<organism evidence="2 3">
    <name type="scientific">Ophiocordyceps camponoti-floridani</name>
    <dbReference type="NCBI Taxonomy" id="2030778"/>
    <lineage>
        <taxon>Eukaryota</taxon>
        <taxon>Fungi</taxon>
        <taxon>Dikarya</taxon>
        <taxon>Ascomycota</taxon>
        <taxon>Pezizomycotina</taxon>
        <taxon>Sordariomycetes</taxon>
        <taxon>Hypocreomycetidae</taxon>
        <taxon>Hypocreales</taxon>
        <taxon>Ophiocordycipitaceae</taxon>
        <taxon>Ophiocordyceps</taxon>
    </lineage>
</organism>
<evidence type="ECO:0000313" key="2">
    <source>
        <dbReference type="EMBL" id="KAF4595748.1"/>
    </source>
</evidence>
<sequence length="89" mass="10111">MPCLALGRLLSLSRRGRPRHDLDSGGTFVEGGDGEPGWTEVVHAGWTPRPEDRRRKPWGRRLHSSSSSSNMWAKPRTATRDDARRRAYE</sequence>
<protein>
    <submittedName>
        <fullName evidence="2">Uncharacterized protein</fullName>
    </submittedName>
</protein>
<evidence type="ECO:0000313" key="3">
    <source>
        <dbReference type="Proteomes" id="UP000562929"/>
    </source>
</evidence>
<proteinExistence type="predicted"/>
<keyword evidence="3" id="KW-1185">Reference proteome</keyword>